<dbReference type="PANTHER" id="PTHR30438">
    <property type="entry name" value="36 KDA ANTIGEN-RELATED"/>
    <property type="match status" value="1"/>
</dbReference>
<evidence type="ECO:0000313" key="5">
    <source>
        <dbReference type="Proteomes" id="UP001285263"/>
    </source>
</evidence>
<dbReference type="InterPro" id="IPR058624">
    <property type="entry name" value="MdtA-like_HH"/>
</dbReference>
<feature type="domain" description="Multidrug resistance protein MdtA-like alpha-helical hairpin" evidence="3">
    <location>
        <begin position="103"/>
        <end position="167"/>
    </location>
</feature>
<keyword evidence="1" id="KW-0175">Coiled coil</keyword>
<comment type="caution">
    <text evidence="4">The sequence shown here is derived from an EMBL/GenBank/DDBJ whole genome shotgun (WGS) entry which is preliminary data.</text>
</comment>
<feature type="signal peptide" evidence="2">
    <location>
        <begin position="1"/>
        <end position="22"/>
    </location>
</feature>
<gene>
    <name evidence="4" type="ORF">SNE35_08525</name>
</gene>
<feature type="coiled-coil region" evidence="1">
    <location>
        <begin position="68"/>
        <end position="161"/>
    </location>
</feature>
<accession>A0ABU5DE39</accession>
<dbReference type="EMBL" id="JAXCLA010000003">
    <property type="protein sequence ID" value="MDY0744548.1"/>
    <property type="molecule type" value="Genomic_DNA"/>
</dbReference>
<dbReference type="Gene3D" id="2.40.50.100">
    <property type="match status" value="1"/>
</dbReference>
<dbReference type="SUPFAM" id="SSF111369">
    <property type="entry name" value="HlyD-like secretion proteins"/>
    <property type="match status" value="1"/>
</dbReference>
<keyword evidence="5" id="KW-1185">Reference proteome</keyword>
<protein>
    <submittedName>
        <fullName evidence="4">HlyD family efflux transporter periplasmic adaptor subunit</fullName>
    </submittedName>
</protein>
<name>A0ABU5DE39_9BURK</name>
<evidence type="ECO:0000256" key="1">
    <source>
        <dbReference type="SAM" id="Coils"/>
    </source>
</evidence>
<dbReference type="Proteomes" id="UP001285263">
    <property type="component" value="Unassembled WGS sequence"/>
</dbReference>
<organism evidence="4 5">
    <name type="scientific">Roseateles agri</name>
    <dbReference type="NCBI Taxonomy" id="3098619"/>
    <lineage>
        <taxon>Bacteria</taxon>
        <taxon>Pseudomonadati</taxon>
        <taxon>Pseudomonadota</taxon>
        <taxon>Betaproteobacteria</taxon>
        <taxon>Burkholderiales</taxon>
        <taxon>Sphaerotilaceae</taxon>
        <taxon>Roseateles</taxon>
    </lineage>
</organism>
<dbReference type="Gene3D" id="2.40.30.170">
    <property type="match status" value="1"/>
</dbReference>
<reference evidence="4 5" key="1">
    <citation type="submission" date="2023-11" db="EMBL/GenBank/DDBJ databases">
        <title>Paucibacter sp. nov., isolated from fresh soil in Korea.</title>
        <authorList>
            <person name="Le N.T.T."/>
        </authorList>
    </citation>
    <scope>NUCLEOTIDE SEQUENCE [LARGE SCALE GENOMIC DNA]</scope>
    <source>
        <strain evidence="4 5">R3-3</strain>
    </source>
</reference>
<evidence type="ECO:0000259" key="3">
    <source>
        <dbReference type="Pfam" id="PF25876"/>
    </source>
</evidence>
<dbReference type="PANTHER" id="PTHR30438:SF2">
    <property type="entry name" value="MEMBRANE PROTEIN"/>
    <property type="match status" value="1"/>
</dbReference>
<evidence type="ECO:0000313" key="4">
    <source>
        <dbReference type="EMBL" id="MDY0744548.1"/>
    </source>
</evidence>
<keyword evidence="2" id="KW-0732">Signal</keyword>
<proteinExistence type="predicted"/>
<dbReference type="RefSeq" id="WP_320422466.1">
    <property type="nucleotide sequence ID" value="NZ_JAXCLA010000003.1"/>
</dbReference>
<dbReference type="Gene3D" id="1.10.287.470">
    <property type="entry name" value="Helix hairpin bin"/>
    <property type="match status" value="2"/>
</dbReference>
<feature type="chain" id="PRO_5045686522" evidence="2">
    <location>
        <begin position="23"/>
        <end position="320"/>
    </location>
</feature>
<evidence type="ECO:0000256" key="2">
    <source>
        <dbReference type="SAM" id="SignalP"/>
    </source>
</evidence>
<sequence length="320" mass="34342">MKNKNARCVAASLALLVLDACAPKPPPGWSGYAEGETVYVAAPVAGRVATLNVAAGDTVQAAQPLFTLDATLERAADAEAQARALSAQAQAEDTDKGRRREELAVSQAQLRQAITQAEQARAELRRREGLAQQGFIAPAQVDDQALAHQQAQARVNELQAALATAKLPARSDQRESARALATAAQSSRAQTEWKLQQTQQVAPSNAAVTDVFYRPGEWVEAGQPVVALLPPANRKARFYVPQTELGSLKMQQQVRLQCDGCGAPIAAKITFIAAQAEYTPPVIYSNEQRSKLVFLVEARPVDAKDAERLHPGQPLDVLSP</sequence>
<dbReference type="Pfam" id="PF25876">
    <property type="entry name" value="HH_MFP_RND"/>
    <property type="match status" value="1"/>
</dbReference>